<protein>
    <submittedName>
        <fullName evidence="2">Uncharacterized protein</fullName>
    </submittedName>
</protein>
<dbReference type="OrthoDB" id="9984778at2759"/>
<gene>
    <name evidence="2" type="ORF">EWM64_g4527</name>
</gene>
<feature type="region of interest" description="Disordered" evidence="1">
    <location>
        <begin position="74"/>
        <end position="96"/>
    </location>
</feature>
<feature type="region of interest" description="Disordered" evidence="1">
    <location>
        <begin position="1"/>
        <end position="21"/>
    </location>
</feature>
<comment type="caution">
    <text evidence="2">The sequence shown here is derived from an EMBL/GenBank/DDBJ whole genome shotgun (WGS) entry which is preliminary data.</text>
</comment>
<dbReference type="Proteomes" id="UP000298061">
    <property type="component" value="Unassembled WGS sequence"/>
</dbReference>
<organism evidence="2 3">
    <name type="scientific">Hericium alpestre</name>
    <dbReference type="NCBI Taxonomy" id="135208"/>
    <lineage>
        <taxon>Eukaryota</taxon>
        <taxon>Fungi</taxon>
        <taxon>Dikarya</taxon>
        <taxon>Basidiomycota</taxon>
        <taxon>Agaricomycotina</taxon>
        <taxon>Agaricomycetes</taxon>
        <taxon>Russulales</taxon>
        <taxon>Hericiaceae</taxon>
        <taxon>Hericium</taxon>
    </lineage>
</organism>
<name>A0A4Y9ZZ66_9AGAM</name>
<evidence type="ECO:0000256" key="1">
    <source>
        <dbReference type="SAM" id="MobiDB-lite"/>
    </source>
</evidence>
<dbReference type="STRING" id="135208.A0A4Y9ZZ66"/>
<evidence type="ECO:0000313" key="3">
    <source>
        <dbReference type="Proteomes" id="UP000298061"/>
    </source>
</evidence>
<accession>A0A4Y9ZZ66</accession>
<evidence type="ECO:0000313" key="2">
    <source>
        <dbReference type="EMBL" id="TFY79484.1"/>
    </source>
</evidence>
<dbReference type="EMBL" id="SFCI01000493">
    <property type="protein sequence ID" value="TFY79484.1"/>
    <property type="molecule type" value="Genomic_DNA"/>
</dbReference>
<dbReference type="AlphaFoldDB" id="A0A4Y9ZZ66"/>
<reference evidence="2 3" key="1">
    <citation type="submission" date="2019-02" db="EMBL/GenBank/DDBJ databases">
        <title>Genome sequencing of the rare red list fungi Hericium alpestre (H. flagellum).</title>
        <authorList>
            <person name="Buettner E."/>
            <person name="Kellner H."/>
        </authorList>
    </citation>
    <scope>NUCLEOTIDE SEQUENCE [LARGE SCALE GENOMIC DNA]</scope>
    <source>
        <strain evidence="2 3">DSM 108284</strain>
    </source>
</reference>
<keyword evidence="3" id="KW-1185">Reference proteome</keyword>
<proteinExistence type="predicted"/>
<sequence length="315" mass="34242">MSQSYFASRKHNPVEEVSTGASPELQLKDVQEAYVEHKDRLLHAIDSAKSILGDLRIFNKEAWVVRYPQLREKTEEVDAGSKSGPRRKSLRRSLSFADDPSHETDVVVTPRAKGLTRSLTLASIADALEETQEETAVDEGERLVTPTDAADFHVFRLDLKLGAHGSSNSPASLCHIPLTRACAHSCAALRAPPTPCPCLPPHGTTLLSLVRLSIDTCVCMPKPKAKHTCFLGSPSHDAPVPFDSPVQYDLPVGLYECDGWCKPWEGCGSAAGAVVSLSSCSDLQQSWESDVGSMTTMRALFRVHWAMLTCGADAM</sequence>